<evidence type="ECO:0000256" key="3">
    <source>
        <dbReference type="ARBA" id="ARBA00022723"/>
    </source>
</evidence>
<protein>
    <submittedName>
        <fullName evidence="9">C-type cytochrome</fullName>
    </submittedName>
</protein>
<proteinExistence type="predicted"/>
<dbReference type="InterPro" id="IPR008168">
    <property type="entry name" value="Cyt_C_IC"/>
</dbReference>
<dbReference type="Gene3D" id="1.10.760.10">
    <property type="entry name" value="Cytochrome c-like domain"/>
    <property type="match status" value="1"/>
</dbReference>
<reference evidence="9 10" key="1">
    <citation type="submission" date="2019-07" db="EMBL/GenBank/DDBJ databases">
        <title>Qingshengfaniella alkalisoli gen. nov., sp. nov., isolated from saline soil.</title>
        <authorList>
            <person name="Xu L."/>
            <person name="Huang X.-X."/>
            <person name="Sun J.-Q."/>
        </authorList>
    </citation>
    <scope>NUCLEOTIDE SEQUENCE [LARGE SCALE GENOMIC DNA]</scope>
    <source>
        <strain evidence="9 10">DSM 27279</strain>
    </source>
</reference>
<comment type="caution">
    <text evidence="9">The sequence shown here is derived from an EMBL/GenBank/DDBJ whole genome shotgun (WGS) entry which is preliminary data.</text>
</comment>
<dbReference type="GO" id="GO:0009055">
    <property type="term" value="F:electron transfer activity"/>
    <property type="evidence" value="ECO:0007669"/>
    <property type="project" value="InterPro"/>
</dbReference>
<dbReference type="PANTHER" id="PTHR33751:SF9">
    <property type="entry name" value="CYTOCHROME C4"/>
    <property type="match status" value="1"/>
</dbReference>
<name>A0A556A6F4_9BURK</name>
<keyword evidence="10" id="KW-1185">Reference proteome</keyword>
<organism evidence="9 10">
    <name type="scientific">Verticiella sediminum</name>
    <dbReference type="NCBI Taxonomy" id="1247510"/>
    <lineage>
        <taxon>Bacteria</taxon>
        <taxon>Pseudomonadati</taxon>
        <taxon>Pseudomonadota</taxon>
        <taxon>Betaproteobacteria</taxon>
        <taxon>Burkholderiales</taxon>
        <taxon>Alcaligenaceae</taxon>
        <taxon>Verticiella</taxon>
    </lineage>
</organism>
<dbReference type="AlphaFoldDB" id="A0A556A6F4"/>
<feature type="domain" description="Cytochrome c" evidence="8">
    <location>
        <begin position="23"/>
        <end position="113"/>
    </location>
</feature>
<sequence>MKRQLLALAGIALSTAALTAQAADLAAGRAVFEKFNCASCHGADAKTSVDPSYPILAGQHADYLAHALRAYQRGQAGLPASANVRRNAVMGAFAVQLSPQDIDNVAAWLASLPSDLGTRR</sequence>
<keyword evidence="2 6" id="KW-0349">Heme</keyword>
<evidence type="ECO:0000256" key="6">
    <source>
        <dbReference type="PROSITE-ProRule" id="PRU00433"/>
    </source>
</evidence>
<dbReference type="RefSeq" id="WP_143951346.1">
    <property type="nucleotide sequence ID" value="NZ_BAABMB010000002.1"/>
</dbReference>
<dbReference type="GO" id="GO:0020037">
    <property type="term" value="F:heme binding"/>
    <property type="evidence" value="ECO:0007669"/>
    <property type="project" value="InterPro"/>
</dbReference>
<evidence type="ECO:0000313" key="9">
    <source>
        <dbReference type="EMBL" id="TSH88475.1"/>
    </source>
</evidence>
<keyword evidence="4" id="KW-0249">Electron transport</keyword>
<dbReference type="PROSITE" id="PS51007">
    <property type="entry name" value="CYTC"/>
    <property type="match status" value="1"/>
</dbReference>
<evidence type="ECO:0000256" key="1">
    <source>
        <dbReference type="ARBA" id="ARBA00022448"/>
    </source>
</evidence>
<keyword evidence="5 6" id="KW-0408">Iron</keyword>
<dbReference type="OrthoDB" id="8777614at2"/>
<dbReference type="GO" id="GO:0005506">
    <property type="term" value="F:iron ion binding"/>
    <property type="evidence" value="ECO:0007669"/>
    <property type="project" value="InterPro"/>
</dbReference>
<keyword evidence="7" id="KW-0732">Signal</keyword>
<dbReference type="Proteomes" id="UP000318405">
    <property type="component" value="Unassembled WGS sequence"/>
</dbReference>
<evidence type="ECO:0000256" key="5">
    <source>
        <dbReference type="ARBA" id="ARBA00023004"/>
    </source>
</evidence>
<feature type="chain" id="PRO_5021885350" evidence="7">
    <location>
        <begin position="23"/>
        <end position="120"/>
    </location>
</feature>
<dbReference type="InterPro" id="IPR036909">
    <property type="entry name" value="Cyt_c-like_dom_sf"/>
</dbReference>
<dbReference type="PANTHER" id="PTHR33751">
    <property type="entry name" value="CBB3-TYPE CYTOCHROME C OXIDASE SUBUNIT FIXP"/>
    <property type="match status" value="1"/>
</dbReference>
<feature type="signal peptide" evidence="7">
    <location>
        <begin position="1"/>
        <end position="22"/>
    </location>
</feature>
<dbReference type="PRINTS" id="PR00605">
    <property type="entry name" value="CYTCHROMECIC"/>
</dbReference>
<evidence type="ECO:0000256" key="7">
    <source>
        <dbReference type="SAM" id="SignalP"/>
    </source>
</evidence>
<keyword evidence="3 6" id="KW-0479">Metal-binding</keyword>
<dbReference type="InterPro" id="IPR009056">
    <property type="entry name" value="Cyt_c-like_dom"/>
</dbReference>
<dbReference type="InterPro" id="IPR050597">
    <property type="entry name" value="Cytochrome_c_Oxidase_Subunit"/>
</dbReference>
<evidence type="ECO:0000256" key="2">
    <source>
        <dbReference type="ARBA" id="ARBA00022617"/>
    </source>
</evidence>
<evidence type="ECO:0000256" key="4">
    <source>
        <dbReference type="ARBA" id="ARBA00022982"/>
    </source>
</evidence>
<gene>
    <name evidence="9" type="ORF">FOZ76_26715</name>
</gene>
<dbReference type="Pfam" id="PF00034">
    <property type="entry name" value="Cytochrom_C"/>
    <property type="match status" value="1"/>
</dbReference>
<keyword evidence="1" id="KW-0813">Transport</keyword>
<evidence type="ECO:0000313" key="10">
    <source>
        <dbReference type="Proteomes" id="UP000318405"/>
    </source>
</evidence>
<evidence type="ECO:0000259" key="8">
    <source>
        <dbReference type="PROSITE" id="PS51007"/>
    </source>
</evidence>
<accession>A0A556A6F4</accession>
<dbReference type="EMBL" id="VLTJ01000044">
    <property type="protein sequence ID" value="TSH88475.1"/>
    <property type="molecule type" value="Genomic_DNA"/>
</dbReference>
<dbReference type="SUPFAM" id="SSF46626">
    <property type="entry name" value="Cytochrome c"/>
    <property type="match status" value="1"/>
</dbReference>